<evidence type="ECO:0000313" key="3">
    <source>
        <dbReference type="Proteomes" id="UP000005801"/>
    </source>
</evidence>
<dbReference type="GO" id="GO:0035438">
    <property type="term" value="F:cyclic-di-GMP binding"/>
    <property type="evidence" value="ECO:0007669"/>
    <property type="project" value="InterPro"/>
</dbReference>
<keyword evidence="3" id="KW-1185">Reference proteome</keyword>
<comment type="caution">
    <text evidence="2">The sequence shown here is derived from an EMBL/GenBank/DDBJ whole genome shotgun (WGS) entry which is preliminary data.</text>
</comment>
<feature type="domain" description="PilZ" evidence="1">
    <location>
        <begin position="3"/>
        <end position="104"/>
    </location>
</feature>
<gene>
    <name evidence="2" type="ORF">PPSIR1_11615</name>
</gene>
<accession>A6G1C6</accession>
<sequence length="121" mass="13515">MDERRSHQRFACDLRARIALASGGAELDGQAIDISFSGICIHTTARVPPKTRATFTVWVALPDRDTAPLSLPGKVVWSTTVEGMEQIGASFDRDLDNRVWTRLDVLLQYIAGNRSQLERLF</sequence>
<dbReference type="OrthoDB" id="5516974at2"/>
<organism evidence="2 3">
    <name type="scientific">Plesiocystis pacifica SIR-1</name>
    <dbReference type="NCBI Taxonomy" id="391625"/>
    <lineage>
        <taxon>Bacteria</taxon>
        <taxon>Pseudomonadati</taxon>
        <taxon>Myxococcota</taxon>
        <taxon>Polyangia</taxon>
        <taxon>Nannocystales</taxon>
        <taxon>Nannocystaceae</taxon>
        <taxon>Plesiocystis</taxon>
    </lineage>
</organism>
<name>A6G1C6_9BACT</name>
<dbReference type="SUPFAM" id="SSF141371">
    <property type="entry name" value="PilZ domain-like"/>
    <property type="match status" value="1"/>
</dbReference>
<dbReference type="Gene3D" id="2.40.10.220">
    <property type="entry name" value="predicted glycosyltransferase like domains"/>
    <property type="match status" value="1"/>
</dbReference>
<reference evidence="2 3" key="1">
    <citation type="submission" date="2007-06" db="EMBL/GenBank/DDBJ databases">
        <authorList>
            <person name="Shimkets L."/>
            <person name="Ferriera S."/>
            <person name="Johnson J."/>
            <person name="Kravitz S."/>
            <person name="Beeson K."/>
            <person name="Sutton G."/>
            <person name="Rogers Y.-H."/>
            <person name="Friedman R."/>
            <person name="Frazier M."/>
            <person name="Venter J.C."/>
        </authorList>
    </citation>
    <scope>NUCLEOTIDE SEQUENCE [LARGE SCALE GENOMIC DNA]</scope>
    <source>
        <strain evidence="2 3">SIR-1</strain>
    </source>
</reference>
<dbReference type="Proteomes" id="UP000005801">
    <property type="component" value="Unassembled WGS sequence"/>
</dbReference>
<proteinExistence type="predicted"/>
<protein>
    <recommendedName>
        <fullName evidence="1">PilZ domain-containing protein</fullName>
    </recommendedName>
</protein>
<dbReference type="RefSeq" id="WP_006970525.1">
    <property type="nucleotide sequence ID" value="NZ_ABCS01000011.1"/>
</dbReference>
<evidence type="ECO:0000259" key="1">
    <source>
        <dbReference type="Pfam" id="PF07238"/>
    </source>
</evidence>
<dbReference type="STRING" id="391625.PPSIR1_11615"/>
<dbReference type="EMBL" id="ABCS01000011">
    <property type="protein sequence ID" value="EDM80421.1"/>
    <property type="molecule type" value="Genomic_DNA"/>
</dbReference>
<dbReference type="Pfam" id="PF07238">
    <property type="entry name" value="PilZ"/>
    <property type="match status" value="1"/>
</dbReference>
<evidence type="ECO:0000313" key="2">
    <source>
        <dbReference type="EMBL" id="EDM80421.1"/>
    </source>
</evidence>
<dbReference type="AlphaFoldDB" id="A6G1C6"/>
<dbReference type="InterPro" id="IPR009875">
    <property type="entry name" value="PilZ_domain"/>
</dbReference>